<evidence type="ECO:0000313" key="2">
    <source>
        <dbReference type="Proteomes" id="UP000183832"/>
    </source>
</evidence>
<sequence>MVLTQTSKQIVSTFLRARSRLRTAKSVAWQLFHNINCLYGKKVHSKSQSSDKMTKQRMS</sequence>
<dbReference type="EMBL" id="CVRI01000055">
    <property type="protein sequence ID" value="CRL01032.1"/>
    <property type="molecule type" value="Genomic_DNA"/>
</dbReference>
<dbReference type="AlphaFoldDB" id="A0A1J1ILJ8"/>
<dbReference type="Proteomes" id="UP000183832">
    <property type="component" value="Unassembled WGS sequence"/>
</dbReference>
<evidence type="ECO:0000313" key="1">
    <source>
        <dbReference type="EMBL" id="CRL01032.1"/>
    </source>
</evidence>
<name>A0A1J1ILJ8_9DIPT</name>
<accession>A0A1J1ILJ8</accession>
<keyword evidence="2" id="KW-1185">Reference proteome</keyword>
<organism evidence="1 2">
    <name type="scientific">Clunio marinus</name>
    <dbReference type="NCBI Taxonomy" id="568069"/>
    <lineage>
        <taxon>Eukaryota</taxon>
        <taxon>Metazoa</taxon>
        <taxon>Ecdysozoa</taxon>
        <taxon>Arthropoda</taxon>
        <taxon>Hexapoda</taxon>
        <taxon>Insecta</taxon>
        <taxon>Pterygota</taxon>
        <taxon>Neoptera</taxon>
        <taxon>Endopterygota</taxon>
        <taxon>Diptera</taxon>
        <taxon>Nematocera</taxon>
        <taxon>Chironomoidea</taxon>
        <taxon>Chironomidae</taxon>
        <taxon>Clunio</taxon>
    </lineage>
</organism>
<gene>
    <name evidence="1" type="ORF">CLUMA_CG014664</name>
</gene>
<reference evidence="1 2" key="1">
    <citation type="submission" date="2015-04" db="EMBL/GenBank/DDBJ databases">
        <authorList>
            <person name="Syromyatnikov M.Y."/>
            <person name="Popov V.N."/>
        </authorList>
    </citation>
    <scope>NUCLEOTIDE SEQUENCE [LARGE SCALE GENOMIC DNA]</scope>
</reference>
<protein>
    <submittedName>
        <fullName evidence="1">CLUMA_CG014664, isoform A</fullName>
    </submittedName>
</protein>
<proteinExistence type="predicted"/>